<dbReference type="CDD" id="cd05233">
    <property type="entry name" value="SDR_c"/>
    <property type="match status" value="1"/>
</dbReference>
<organism evidence="2 3">
    <name type="scientific">Brevundimonas guildfordensis</name>
    <dbReference type="NCBI Taxonomy" id="2762241"/>
    <lineage>
        <taxon>Bacteria</taxon>
        <taxon>Pseudomonadati</taxon>
        <taxon>Pseudomonadota</taxon>
        <taxon>Alphaproteobacteria</taxon>
        <taxon>Caulobacterales</taxon>
        <taxon>Caulobacteraceae</taxon>
        <taxon>Brevundimonas</taxon>
    </lineage>
</organism>
<dbReference type="PRINTS" id="PR00081">
    <property type="entry name" value="GDHRDH"/>
</dbReference>
<dbReference type="SUPFAM" id="SSF51735">
    <property type="entry name" value="NAD(P)-binding Rossmann-fold domains"/>
    <property type="match status" value="1"/>
</dbReference>
<evidence type="ECO:0000256" key="1">
    <source>
        <dbReference type="ARBA" id="ARBA00006484"/>
    </source>
</evidence>
<comment type="similarity">
    <text evidence="1">Belongs to the short-chain dehydrogenases/reductases (SDR) family.</text>
</comment>
<proteinExistence type="inferred from homology"/>
<gene>
    <name evidence="2" type="ORF">H9656_00140</name>
</gene>
<accession>A0ABR8QW66</accession>
<evidence type="ECO:0000313" key="3">
    <source>
        <dbReference type="Proteomes" id="UP000638918"/>
    </source>
</evidence>
<comment type="caution">
    <text evidence="2">The sequence shown here is derived from an EMBL/GenBank/DDBJ whole genome shotgun (WGS) entry which is preliminary data.</text>
</comment>
<dbReference type="InterPro" id="IPR020904">
    <property type="entry name" value="Sc_DH/Rdtase_CS"/>
</dbReference>
<name>A0ABR8QW66_9CAUL</name>
<dbReference type="InterPro" id="IPR036291">
    <property type="entry name" value="NAD(P)-bd_dom_sf"/>
</dbReference>
<dbReference type="Gene3D" id="3.40.50.720">
    <property type="entry name" value="NAD(P)-binding Rossmann-like Domain"/>
    <property type="match status" value="1"/>
</dbReference>
<dbReference type="PANTHER" id="PTHR42760:SF40">
    <property type="entry name" value="3-OXOACYL-[ACYL-CARRIER-PROTEIN] REDUCTASE, CHLOROPLASTIC"/>
    <property type="match status" value="1"/>
</dbReference>
<dbReference type="PROSITE" id="PS00061">
    <property type="entry name" value="ADH_SHORT"/>
    <property type="match status" value="1"/>
</dbReference>
<dbReference type="EMBL" id="JACSQU010000001">
    <property type="protein sequence ID" value="MBD7939797.1"/>
    <property type="molecule type" value="Genomic_DNA"/>
</dbReference>
<keyword evidence="3" id="KW-1185">Reference proteome</keyword>
<dbReference type="PANTHER" id="PTHR42760">
    <property type="entry name" value="SHORT-CHAIN DEHYDROGENASES/REDUCTASES FAMILY MEMBER"/>
    <property type="match status" value="1"/>
</dbReference>
<protein>
    <submittedName>
        <fullName evidence="2">SDR family oxidoreductase</fullName>
    </submittedName>
</protein>
<dbReference type="Proteomes" id="UP000638918">
    <property type="component" value="Unassembled WGS sequence"/>
</dbReference>
<sequence>MSGRLQGRVALVTGAGRLRGIGRATALRLAAEGAAVVVSAPARDPNTFPDEEKACGWTGAASVADEIRQGGGRAIAVDCDVTDIAQVDAMIERACAELGVPDAIVNNAGTAGGAGGAPLLDIDDALWRRTIDINLNGVFNVCRAAGRAMRSAEKPGAIVNLSSLAGRAGMANYGGYCASKFGVIGLTQQLALELAPLGIRVNAVCPGSVDTDMMDGTFNRLADRSSRNDFDAIKKAVSRSIPMRRQGHPDEQAATIAFLLGPDAGYVTGQTVNVDGGVRFD</sequence>
<reference evidence="2 3" key="1">
    <citation type="submission" date="2020-08" db="EMBL/GenBank/DDBJ databases">
        <title>A Genomic Blueprint of the Chicken Gut Microbiome.</title>
        <authorList>
            <person name="Gilroy R."/>
            <person name="Ravi A."/>
            <person name="Getino M."/>
            <person name="Pursley I."/>
            <person name="Horton D.L."/>
            <person name="Alikhan N.-F."/>
            <person name="Baker D."/>
            <person name="Gharbi K."/>
            <person name="Hall N."/>
            <person name="Watson M."/>
            <person name="Adriaenssens E.M."/>
            <person name="Foster-Nyarko E."/>
            <person name="Jarju S."/>
            <person name="Secka A."/>
            <person name="Antonio M."/>
            <person name="Oren A."/>
            <person name="Chaudhuri R."/>
            <person name="La Ragione R.M."/>
            <person name="Hildebrand F."/>
            <person name="Pallen M.J."/>
        </authorList>
    </citation>
    <scope>NUCLEOTIDE SEQUENCE [LARGE SCALE GENOMIC DNA]</scope>
    <source>
        <strain evidence="2 3">Sa3CVA3</strain>
    </source>
</reference>
<dbReference type="RefSeq" id="WP_191742303.1">
    <property type="nucleotide sequence ID" value="NZ_JACSQU010000001.1"/>
</dbReference>
<dbReference type="InterPro" id="IPR002347">
    <property type="entry name" value="SDR_fam"/>
</dbReference>
<dbReference type="PRINTS" id="PR00080">
    <property type="entry name" value="SDRFAMILY"/>
</dbReference>
<dbReference type="Pfam" id="PF13561">
    <property type="entry name" value="adh_short_C2"/>
    <property type="match status" value="1"/>
</dbReference>
<evidence type="ECO:0000313" key="2">
    <source>
        <dbReference type="EMBL" id="MBD7939797.1"/>
    </source>
</evidence>